<gene>
    <name evidence="3" type="ORF">Q4F19_14635</name>
</gene>
<sequence>MADPGTVSRRAGLALAAGILLLLFALDAWWALSGASDRIDHFALVWLRDPGDARTLRVPAWTLQVAIAITSIGAAPIRAPAAVAGVVWLFVAKRRREAIALFVAVASAAIALPLTKIGFARARPDLIWQLVTEKKASFPSGHAFGAAVTFPLLGLLAGRSFWMWAGIVLAFAIGLSRVFLGVHWLSDVLGGWLLGGAWVCATVAVLARR</sequence>
<evidence type="ECO:0000259" key="2">
    <source>
        <dbReference type="SMART" id="SM00014"/>
    </source>
</evidence>
<protein>
    <submittedName>
        <fullName evidence="3">Phosphatase PAP2 family protein</fullName>
    </submittedName>
</protein>
<evidence type="ECO:0000313" key="3">
    <source>
        <dbReference type="EMBL" id="MDO6415624.1"/>
    </source>
</evidence>
<dbReference type="Pfam" id="PF01569">
    <property type="entry name" value="PAP2"/>
    <property type="match status" value="1"/>
</dbReference>
<evidence type="ECO:0000256" key="1">
    <source>
        <dbReference type="SAM" id="Phobius"/>
    </source>
</evidence>
<feature type="transmembrane region" description="Helical" evidence="1">
    <location>
        <begin position="98"/>
        <end position="119"/>
    </location>
</feature>
<dbReference type="InterPro" id="IPR000326">
    <property type="entry name" value="PAP2/HPO"/>
</dbReference>
<reference evidence="3" key="1">
    <citation type="submission" date="2023-07" db="EMBL/GenBank/DDBJ databases">
        <authorList>
            <person name="Kim M."/>
        </authorList>
    </citation>
    <scope>NUCLEOTIDE SEQUENCE</scope>
    <source>
        <strain evidence="3">BIUV-7</strain>
    </source>
</reference>
<dbReference type="Proteomes" id="UP001169764">
    <property type="component" value="Unassembled WGS sequence"/>
</dbReference>
<keyword evidence="4" id="KW-1185">Reference proteome</keyword>
<dbReference type="PANTHER" id="PTHR14969:SF13">
    <property type="entry name" value="AT30094P"/>
    <property type="match status" value="1"/>
</dbReference>
<dbReference type="RefSeq" id="WP_303543819.1">
    <property type="nucleotide sequence ID" value="NZ_JAUOTP010000007.1"/>
</dbReference>
<feature type="transmembrane region" description="Helical" evidence="1">
    <location>
        <begin position="58"/>
        <end position="91"/>
    </location>
</feature>
<dbReference type="CDD" id="cd03392">
    <property type="entry name" value="PAP2_like_2"/>
    <property type="match status" value="1"/>
</dbReference>
<feature type="transmembrane region" description="Helical" evidence="1">
    <location>
        <begin position="189"/>
        <end position="207"/>
    </location>
</feature>
<dbReference type="InterPro" id="IPR036938">
    <property type="entry name" value="PAP2/HPO_sf"/>
</dbReference>
<comment type="caution">
    <text evidence="3">The sequence shown here is derived from an EMBL/GenBank/DDBJ whole genome shotgun (WGS) entry which is preliminary data.</text>
</comment>
<evidence type="ECO:0000313" key="4">
    <source>
        <dbReference type="Proteomes" id="UP001169764"/>
    </source>
</evidence>
<feature type="transmembrane region" description="Helical" evidence="1">
    <location>
        <begin position="164"/>
        <end position="183"/>
    </location>
</feature>
<keyword evidence="1" id="KW-0812">Transmembrane</keyword>
<keyword evidence="1" id="KW-1133">Transmembrane helix</keyword>
<dbReference type="PANTHER" id="PTHR14969">
    <property type="entry name" value="SPHINGOSINE-1-PHOSPHATE PHOSPHOHYDROLASE"/>
    <property type="match status" value="1"/>
</dbReference>
<feature type="domain" description="Phosphatidic acid phosphatase type 2/haloperoxidase" evidence="2">
    <location>
        <begin position="97"/>
        <end position="203"/>
    </location>
</feature>
<proteinExistence type="predicted"/>
<organism evidence="3 4">
    <name type="scientific">Sphingomonas natans</name>
    <dbReference type="NCBI Taxonomy" id="3063330"/>
    <lineage>
        <taxon>Bacteria</taxon>
        <taxon>Pseudomonadati</taxon>
        <taxon>Pseudomonadota</taxon>
        <taxon>Alphaproteobacteria</taxon>
        <taxon>Sphingomonadales</taxon>
        <taxon>Sphingomonadaceae</taxon>
        <taxon>Sphingomonas</taxon>
    </lineage>
</organism>
<name>A0ABT8YBA7_9SPHN</name>
<dbReference type="EMBL" id="JAUOTP010000007">
    <property type="protein sequence ID" value="MDO6415624.1"/>
    <property type="molecule type" value="Genomic_DNA"/>
</dbReference>
<accession>A0ABT8YBA7</accession>
<dbReference type="SUPFAM" id="SSF48317">
    <property type="entry name" value="Acid phosphatase/Vanadium-dependent haloperoxidase"/>
    <property type="match status" value="1"/>
</dbReference>
<dbReference type="Gene3D" id="1.20.144.10">
    <property type="entry name" value="Phosphatidic acid phosphatase type 2/haloperoxidase"/>
    <property type="match status" value="1"/>
</dbReference>
<dbReference type="SMART" id="SM00014">
    <property type="entry name" value="acidPPc"/>
    <property type="match status" value="1"/>
</dbReference>
<keyword evidence="1" id="KW-0472">Membrane</keyword>
<feature type="transmembrane region" description="Helical" evidence="1">
    <location>
        <begin position="139"/>
        <end position="157"/>
    </location>
</feature>